<protein>
    <recommendedName>
        <fullName evidence="1">DUF659 domain-containing protein</fullName>
    </recommendedName>
</protein>
<evidence type="ECO:0000259" key="1">
    <source>
        <dbReference type="Pfam" id="PF04937"/>
    </source>
</evidence>
<reference evidence="2" key="1">
    <citation type="journal article" date="2023" name="Insect Mol. Biol.">
        <title>Genome sequencing provides insights into the evolution of gene families encoding plant cell wall-degrading enzymes in longhorned beetles.</title>
        <authorList>
            <person name="Shin N.R."/>
            <person name="Okamura Y."/>
            <person name="Kirsch R."/>
            <person name="Pauchet Y."/>
        </authorList>
    </citation>
    <scope>NUCLEOTIDE SEQUENCE</scope>
    <source>
        <strain evidence="2">RBIC_L_NR</strain>
    </source>
</reference>
<sequence>MNVVESDHFKNFAAKLRPAYSSKLPSRKVLSSTLLDNAYQKCIDKNSQSLNKYSALLIDGWKNTSSNTKTVVSMLHNAGGSQAFLNAWDLTGDSETGEKLTEIVNKSVQFAKDLYNTTVYAIVSDNASAMLKMGRTVEIWHSNCSSHTANLLAKDILDEDCTNKVSTVLNEFKLSDFERALVDKNGSRIKLPCDTRWCSYRDSYACLIKNLHIMKNLIINDPIFKKIKQNVKSIVFDDDFTNQVREYVLLFEPICVLINRTQSADCSVAEATNLWLNLQFPEHFSYLNPKLDHRRSMLNVYALAAFYLHPVFHKDAESKLQHHNWKQCMSFYWKI</sequence>
<dbReference type="Proteomes" id="UP001162156">
    <property type="component" value="Unassembled WGS sequence"/>
</dbReference>
<dbReference type="Pfam" id="PF04937">
    <property type="entry name" value="DUF659"/>
    <property type="match status" value="1"/>
</dbReference>
<dbReference type="SUPFAM" id="SSF53098">
    <property type="entry name" value="Ribonuclease H-like"/>
    <property type="match status" value="1"/>
</dbReference>
<comment type="caution">
    <text evidence="2">The sequence shown here is derived from an EMBL/GenBank/DDBJ whole genome shotgun (WGS) entry which is preliminary data.</text>
</comment>
<organism evidence="2 3">
    <name type="scientific">Rhamnusium bicolor</name>
    <dbReference type="NCBI Taxonomy" id="1586634"/>
    <lineage>
        <taxon>Eukaryota</taxon>
        <taxon>Metazoa</taxon>
        <taxon>Ecdysozoa</taxon>
        <taxon>Arthropoda</taxon>
        <taxon>Hexapoda</taxon>
        <taxon>Insecta</taxon>
        <taxon>Pterygota</taxon>
        <taxon>Neoptera</taxon>
        <taxon>Endopterygota</taxon>
        <taxon>Coleoptera</taxon>
        <taxon>Polyphaga</taxon>
        <taxon>Cucujiformia</taxon>
        <taxon>Chrysomeloidea</taxon>
        <taxon>Cerambycidae</taxon>
        <taxon>Lepturinae</taxon>
        <taxon>Rhagiini</taxon>
        <taxon>Rhamnusium</taxon>
    </lineage>
</organism>
<proteinExistence type="predicted"/>
<name>A0AAV8ZR24_9CUCU</name>
<dbReference type="InterPro" id="IPR012337">
    <property type="entry name" value="RNaseH-like_sf"/>
</dbReference>
<evidence type="ECO:0000313" key="2">
    <source>
        <dbReference type="EMBL" id="KAJ8967712.1"/>
    </source>
</evidence>
<evidence type="ECO:0000313" key="3">
    <source>
        <dbReference type="Proteomes" id="UP001162156"/>
    </source>
</evidence>
<feature type="domain" description="DUF659" evidence="1">
    <location>
        <begin position="25"/>
        <end position="165"/>
    </location>
</feature>
<dbReference type="AlphaFoldDB" id="A0AAV8ZR24"/>
<keyword evidence="3" id="KW-1185">Reference proteome</keyword>
<gene>
    <name evidence="2" type="ORF">NQ314_002658</name>
</gene>
<accession>A0AAV8ZR24</accession>
<dbReference type="EMBL" id="JANEYF010000835">
    <property type="protein sequence ID" value="KAJ8967712.1"/>
    <property type="molecule type" value="Genomic_DNA"/>
</dbReference>
<dbReference type="InterPro" id="IPR007021">
    <property type="entry name" value="DUF659"/>
</dbReference>